<sequence>MKERENFTGKFGFVISCVGAALGLGNIWLFSYRLGQYGGAAFLIPYFLFVFILGTTGLITEFSFGRKFKAGSYTGIVESFKSKSLKGGKFFGMLPPIGLTGVFIFYSIVIGWILKYFFLSLTGSINTIDTTTYFSNFAGTPNTIFWFSLAIILTLIIVSLGIDRGIEKLNKIVMPLLLLIFIILIIRSLTLPGSFEGVKYLLVPRWENLFKIDTWVMALGQAFFTVSLNGCGMVVYGSYINDKFDIPSSAIQTAIFDTLAALLASFMIMPAVFAYGLNPSSGPSLLFITLPKIFQGMNFGALLSTLFFLSVIFAAISSSVNMLEGPVEAFMAHFKSNRIKTSIIISVLCFLCGIPLSLNMGIFDNFSNLITIIISPLCALLVAVVFYYIIGGENVLIEVNKGAHKKLGKWFIPLGKYIFILVTILVIILGIIYGGIG</sequence>
<feature type="transmembrane region" description="Helical" evidence="6">
    <location>
        <begin position="297"/>
        <end position="323"/>
    </location>
</feature>
<dbReference type="EMBL" id="CP000246">
    <property type="protein sequence ID" value="ABG83105.1"/>
    <property type="molecule type" value="Genomic_DNA"/>
</dbReference>
<feature type="transmembrane region" description="Helical" evidence="6">
    <location>
        <begin position="259"/>
        <end position="277"/>
    </location>
</feature>
<evidence type="ECO:0000256" key="1">
    <source>
        <dbReference type="ARBA" id="ARBA00004141"/>
    </source>
</evidence>
<dbReference type="KEGG" id="cpf:CPF_1621"/>
<keyword evidence="3 6" id="KW-0812">Transmembrane</keyword>
<feature type="transmembrane region" description="Helical" evidence="6">
    <location>
        <begin position="144"/>
        <end position="162"/>
    </location>
</feature>
<dbReference type="PANTHER" id="PTHR42948">
    <property type="entry name" value="TRANSPORTER"/>
    <property type="match status" value="1"/>
</dbReference>
<feature type="transmembrane region" description="Helical" evidence="6">
    <location>
        <begin position="12"/>
        <end position="31"/>
    </location>
</feature>
<dbReference type="SUPFAM" id="SSF161070">
    <property type="entry name" value="SNF-like"/>
    <property type="match status" value="1"/>
</dbReference>
<dbReference type="eggNOG" id="COG0733">
    <property type="taxonomic scope" value="Bacteria"/>
</dbReference>
<feature type="transmembrane region" description="Helical" evidence="6">
    <location>
        <begin position="369"/>
        <end position="390"/>
    </location>
</feature>
<feature type="transmembrane region" description="Helical" evidence="6">
    <location>
        <begin position="343"/>
        <end position="363"/>
    </location>
</feature>
<dbReference type="PaxDb" id="195103-CPF_1621"/>
<evidence type="ECO:0000256" key="2">
    <source>
        <dbReference type="ARBA" id="ARBA00022448"/>
    </source>
</evidence>
<organism evidence="7 8">
    <name type="scientific">Clostridium perfringens (strain ATCC 13124 / DSM 756 / JCM 1290 / NCIMB 6125 / NCTC 8237 / Type A)</name>
    <dbReference type="NCBI Taxonomy" id="195103"/>
    <lineage>
        <taxon>Bacteria</taxon>
        <taxon>Bacillati</taxon>
        <taxon>Bacillota</taxon>
        <taxon>Clostridia</taxon>
        <taxon>Eubacteriales</taxon>
        <taxon>Clostridiaceae</taxon>
        <taxon>Clostridium</taxon>
    </lineage>
</organism>
<dbReference type="Pfam" id="PF00209">
    <property type="entry name" value="SNF"/>
    <property type="match status" value="2"/>
</dbReference>
<evidence type="ECO:0000256" key="3">
    <source>
        <dbReference type="ARBA" id="ARBA00022692"/>
    </source>
</evidence>
<dbReference type="Proteomes" id="UP000001823">
    <property type="component" value="Chromosome"/>
</dbReference>
<gene>
    <name evidence="7" type="ordered locus">CPF_1621</name>
</gene>
<feature type="transmembrane region" description="Helical" evidence="6">
    <location>
        <begin position="411"/>
        <end position="436"/>
    </location>
</feature>
<dbReference type="PANTHER" id="PTHR42948:SF1">
    <property type="entry name" value="TRANSPORTER"/>
    <property type="match status" value="1"/>
</dbReference>
<dbReference type="HOGENOM" id="CLU_006855_3_0_9"/>
<dbReference type="STRING" id="195103.CPF_1621"/>
<dbReference type="GO" id="GO:0016020">
    <property type="term" value="C:membrane"/>
    <property type="evidence" value="ECO:0007669"/>
    <property type="project" value="UniProtKB-SubCell"/>
</dbReference>
<evidence type="ECO:0000256" key="4">
    <source>
        <dbReference type="ARBA" id="ARBA00022989"/>
    </source>
</evidence>
<keyword evidence="5 6" id="KW-0472">Membrane</keyword>
<evidence type="ECO:0000313" key="8">
    <source>
        <dbReference type="Proteomes" id="UP000001823"/>
    </source>
</evidence>
<reference evidence="7 8" key="1">
    <citation type="journal article" date="2006" name="Genome Res.">
        <title>Skewed genomic variability in strains of the toxigenic bacterial pathogen, Clostridium perfringens.</title>
        <authorList>
            <person name="Myers G.S."/>
            <person name="Rasko D.A."/>
            <person name="Cheung J.K."/>
            <person name="Ravel J."/>
            <person name="Seshadri R."/>
            <person name="Deboy R.T."/>
            <person name="Ren Q."/>
            <person name="Varga J."/>
            <person name="Awad M.M."/>
            <person name="Brinkac L.M."/>
            <person name="Daugherty S.C."/>
            <person name="Haft D.H."/>
            <person name="Dodson R.J."/>
            <person name="Madupu R."/>
            <person name="Nelson W.C."/>
            <person name="Rosovitz M.J."/>
            <person name="Sullivan S.A."/>
            <person name="Khouri H."/>
            <person name="Dimitrov G.I."/>
            <person name="Watkins K.L."/>
            <person name="Mulligan S."/>
            <person name="Benton J."/>
            <person name="Radune D."/>
            <person name="Fisher D.J."/>
            <person name="Atkins H.S."/>
            <person name="Hiscox T."/>
            <person name="Jost B.H."/>
            <person name="Billington S.J."/>
            <person name="Songer J.G."/>
            <person name="McClane B.A."/>
            <person name="Titball R.W."/>
            <person name="Rood J.I."/>
            <person name="Melville S.B."/>
            <person name="Paulsen I.T."/>
        </authorList>
    </citation>
    <scope>NUCLEOTIDE SEQUENCE [LARGE SCALE GENOMIC DNA]</scope>
    <source>
        <strain evidence="8">ATCC 13124 / DSM 756 / JCM 1290 / NCIMB 6125 / NCTC 8237 / S 107 / Type A</strain>
    </source>
</reference>
<dbReference type="PRINTS" id="PR00176">
    <property type="entry name" value="NANEUSMPORT"/>
</dbReference>
<keyword evidence="8" id="KW-1185">Reference proteome</keyword>
<protein>
    <submittedName>
        <fullName evidence="7">Sodium:neurotransmitter symporter family protein</fullName>
    </submittedName>
</protein>
<dbReference type="CDD" id="cd10336">
    <property type="entry name" value="SLC6sbd_Tyt1-Like"/>
    <property type="match status" value="1"/>
</dbReference>
<dbReference type="InterPro" id="IPR000175">
    <property type="entry name" value="Na/ntran_symport"/>
</dbReference>
<name>A0A0H2YQD8_CLOP1</name>
<keyword evidence="4 6" id="KW-1133">Transmembrane helix</keyword>
<comment type="subcellular location">
    <subcellularLocation>
        <location evidence="1">Membrane</location>
        <topology evidence="1">Multi-pass membrane protein</topology>
    </subcellularLocation>
</comment>
<feature type="transmembrane region" description="Helical" evidence="6">
    <location>
        <begin position="37"/>
        <end position="59"/>
    </location>
</feature>
<feature type="transmembrane region" description="Helical" evidence="6">
    <location>
        <begin position="90"/>
        <end position="114"/>
    </location>
</feature>
<dbReference type="AlphaFoldDB" id="A0A0H2YQD8"/>
<proteinExistence type="predicted"/>
<evidence type="ECO:0000256" key="5">
    <source>
        <dbReference type="ARBA" id="ARBA00023136"/>
    </source>
</evidence>
<evidence type="ECO:0000256" key="6">
    <source>
        <dbReference type="SAM" id="Phobius"/>
    </source>
</evidence>
<feature type="transmembrane region" description="Helical" evidence="6">
    <location>
        <begin position="174"/>
        <end position="195"/>
    </location>
</feature>
<dbReference type="RefSeq" id="WP_003460070.1">
    <property type="nucleotide sequence ID" value="NC_008261.1"/>
</dbReference>
<evidence type="ECO:0000313" key="7">
    <source>
        <dbReference type="EMBL" id="ABG83105.1"/>
    </source>
</evidence>
<keyword evidence="2" id="KW-0813">Transport</keyword>
<dbReference type="NCBIfam" id="NF037979">
    <property type="entry name" value="Na_transp"/>
    <property type="match status" value="1"/>
</dbReference>
<dbReference type="InterPro" id="IPR047218">
    <property type="entry name" value="YocR/YhdH-like"/>
</dbReference>
<feature type="transmembrane region" description="Helical" evidence="6">
    <location>
        <begin position="215"/>
        <end position="239"/>
    </location>
</feature>
<accession>A0A0H2YQD8</accession>
<dbReference type="InterPro" id="IPR037272">
    <property type="entry name" value="SNS_sf"/>
</dbReference>
<dbReference type="PROSITE" id="PS50267">
    <property type="entry name" value="NA_NEUROTRAN_SYMP_3"/>
    <property type="match status" value="1"/>
</dbReference>